<dbReference type="AlphaFoldDB" id="A0A3Q2GXZ1"/>
<keyword evidence="1" id="KW-0732">Signal</keyword>
<dbReference type="InterPro" id="IPR013783">
    <property type="entry name" value="Ig-like_fold"/>
</dbReference>
<keyword evidence="2" id="KW-1064">Adaptive immunity</keyword>
<dbReference type="HOGENOM" id="CLU_077975_8_0_1"/>
<protein>
    <recommendedName>
        <fullName evidence="9">Ig-like domain-containing protein</fullName>
    </recommendedName>
</protein>
<dbReference type="PANTHER" id="PTHR19367">
    <property type="entry name" value="T-CELL RECEPTOR ALPHA CHAIN V REGION"/>
    <property type="match status" value="1"/>
</dbReference>
<dbReference type="Proteomes" id="UP000002281">
    <property type="component" value="Chromosome 1"/>
</dbReference>
<dbReference type="InterPro" id="IPR036179">
    <property type="entry name" value="Ig-like_dom_sf"/>
</dbReference>
<dbReference type="Pfam" id="PF07686">
    <property type="entry name" value="V-set"/>
    <property type="match status" value="1"/>
</dbReference>
<reference evidence="7" key="3">
    <citation type="submission" date="2025-09" db="UniProtKB">
        <authorList>
            <consortium name="Ensembl"/>
        </authorList>
    </citation>
    <scope>IDENTIFICATION</scope>
    <source>
        <strain evidence="7">Thoroughbred</strain>
    </source>
</reference>
<dbReference type="SUPFAM" id="SSF48726">
    <property type="entry name" value="Immunoglobulin"/>
    <property type="match status" value="1"/>
</dbReference>
<dbReference type="Gene3D" id="2.60.40.10">
    <property type="entry name" value="Immunoglobulins"/>
    <property type="match status" value="1"/>
</dbReference>
<organism evidence="7 8">
    <name type="scientific">Equus caballus</name>
    <name type="common">Horse</name>
    <dbReference type="NCBI Taxonomy" id="9796"/>
    <lineage>
        <taxon>Eukaryota</taxon>
        <taxon>Metazoa</taxon>
        <taxon>Chordata</taxon>
        <taxon>Craniata</taxon>
        <taxon>Vertebrata</taxon>
        <taxon>Euteleostomi</taxon>
        <taxon>Mammalia</taxon>
        <taxon>Eutheria</taxon>
        <taxon>Laurasiatheria</taxon>
        <taxon>Perissodactyla</taxon>
        <taxon>Equidae</taxon>
        <taxon>Equus</taxon>
    </lineage>
</organism>
<accession>A0A3Q2GXZ1</accession>
<evidence type="ECO:0000256" key="3">
    <source>
        <dbReference type="ARBA" id="ARBA00023170"/>
    </source>
</evidence>
<dbReference type="InterPro" id="IPR013106">
    <property type="entry name" value="Ig_V-set"/>
</dbReference>
<evidence type="ECO:0000313" key="8">
    <source>
        <dbReference type="Proteomes" id="UP000002281"/>
    </source>
</evidence>
<feature type="domain" description="Immunoglobulin V-set" evidence="5">
    <location>
        <begin position="36"/>
        <end position="111"/>
    </location>
</feature>
<dbReference type="InterPro" id="IPR003599">
    <property type="entry name" value="Ig_sub"/>
</dbReference>
<evidence type="ECO:0000256" key="1">
    <source>
        <dbReference type="ARBA" id="ARBA00022729"/>
    </source>
</evidence>
<dbReference type="GeneTree" id="ENSGT00940000153073"/>
<proteinExistence type="predicted"/>
<name>A0A3Q2GXZ1_HORSE</name>
<dbReference type="InterPro" id="IPR051287">
    <property type="entry name" value="TCR_variable_region"/>
</dbReference>
<evidence type="ECO:0000313" key="7">
    <source>
        <dbReference type="Ensembl" id="ENSECAP00000025436.2"/>
    </source>
</evidence>
<feature type="domain" description="Immunoglobulin" evidence="6">
    <location>
        <begin position="26"/>
        <end position="127"/>
    </location>
</feature>
<dbReference type="SMART" id="SM00409">
    <property type="entry name" value="IG"/>
    <property type="match status" value="1"/>
</dbReference>
<dbReference type="Ensembl" id="ENSECAT00000058328.2">
    <property type="protein sequence ID" value="ENSECAP00000025436.2"/>
    <property type="gene ID" value="ENSECAG00000037353.3"/>
</dbReference>
<dbReference type="PANTHER" id="PTHR19367:SF24">
    <property type="entry name" value="T CELL RECEPTOR ALPHA VARIABLE 8-4"/>
    <property type="match status" value="1"/>
</dbReference>
<reference evidence="7" key="2">
    <citation type="submission" date="2025-08" db="UniProtKB">
        <authorList>
            <consortium name="Ensembl"/>
        </authorList>
    </citation>
    <scope>IDENTIFICATION</scope>
    <source>
        <strain evidence="7">Thoroughbred</strain>
    </source>
</reference>
<keyword evidence="2" id="KW-0391">Immunity</keyword>
<evidence type="ECO:0000259" key="6">
    <source>
        <dbReference type="SMART" id="SM00409"/>
    </source>
</evidence>
<dbReference type="GO" id="GO:0002250">
    <property type="term" value="P:adaptive immune response"/>
    <property type="evidence" value="ECO:0007669"/>
    <property type="project" value="UniProtKB-KW"/>
</dbReference>
<evidence type="ECO:0000256" key="4">
    <source>
        <dbReference type="ARBA" id="ARBA00023319"/>
    </source>
</evidence>
<evidence type="ECO:0008006" key="9">
    <source>
        <dbReference type="Google" id="ProtNLM"/>
    </source>
</evidence>
<evidence type="ECO:0000256" key="2">
    <source>
        <dbReference type="ARBA" id="ARBA00023130"/>
    </source>
</evidence>
<keyword evidence="8" id="KW-1185">Reference proteome</keyword>
<reference evidence="7 8" key="1">
    <citation type="journal article" date="2009" name="Science">
        <title>Genome sequence, comparative analysis, and population genetics of the domestic horse.</title>
        <authorList>
            <consortium name="Broad Institute Genome Sequencing Platform"/>
            <consortium name="Broad Institute Whole Genome Assembly Team"/>
            <person name="Wade C.M."/>
            <person name="Giulotto E."/>
            <person name="Sigurdsson S."/>
            <person name="Zoli M."/>
            <person name="Gnerre S."/>
            <person name="Imsland F."/>
            <person name="Lear T.L."/>
            <person name="Adelson D.L."/>
            <person name="Bailey E."/>
            <person name="Bellone R.R."/>
            <person name="Bloecker H."/>
            <person name="Distl O."/>
            <person name="Edgar R.C."/>
            <person name="Garber M."/>
            <person name="Leeb T."/>
            <person name="Mauceli E."/>
            <person name="MacLeod J.N."/>
            <person name="Penedo M.C.T."/>
            <person name="Raison J.M."/>
            <person name="Sharpe T."/>
            <person name="Vogel J."/>
            <person name="Andersson L."/>
            <person name="Antczak D.F."/>
            <person name="Biagi T."/>
            <person name="Binns M.M."/>
            <person name="Chowdhary B.P."/>
            <person name="Coleman S.J."/>
            <person name="Della Valle G."/>
            <person name="Fryc S."/>
            <person name="Guerin G."/>
            <person name="Hasegawa T."/>
            <person name="Hill E.W."/>
            <person name="Jurka J."/>
            <person name="Kiialainen A."/>
            <person name="Lindgren G."/>
            <person name="Liu J."/>
            <person name="Magnani E."/>
            <person name="Mickelson J.R."/>
            <person name="Murray J."/>
            <person name="Nergadze S.G."/>
            <person name="Onofrio R."/>
            <person name="Pedroni S."/>
            <person name="Piras M.F."/>
            <person name="Raudsepp T."/>
            <person name="Rocchi M."/>
            <person name="Roeed K.H."/>
            <person name="Ryder O.A."/>
            <person name="Searle S."/>
            <person name="Skow L."/>
            <person name="Swinburne J.E."/>
            <person name="Syvaenen A.C."/>
            <person name="Tozaki T."/>
            <person name="Valberg S.J."/>
            <person name="Vaudin M."/>
            <person name="White J.R."/>
            <person name="Zody M.C."/>
            <person name="Lander E.S."/>
            <person name="Lindblad-Toh K."/>
        </authorList>
    </citation>
    <scope>NUCLEOTIDE SEQUENCE [LARGE SCALE GENOMIC DNA]</scope>
    <source>
        <strain evidence="7 8">Thoroughbred</strain>
    </source>
</reference>
<keyword evidence="4" id="KW-0393">Immunoglobulin domain</keyword>
<dbReference type="SMART" id="SM00406">
    <property type="entry name" value="IGv"/>
    <property type="match status" value="1"/>
</dbReference>
<evidence type="ECO:0000259" key="5">
    <source>
        <dbReference type="SMART" id="SM00406"/>
    </source>
</evidence>
<sequence>VCLSWSHSLSIDVSGGTRAQSVTQPDDHIIVSEGAPLELKCSYSYTGTPTLFWYIQYPSQGLQLLLGYFSGPTLVKGIKGFEAELKKNETSFHLRKQSAHLGDSAVYFCALRDTVAETAGGAEHKPHETLEFSETQGYSLTCFYQGLSLDESEQDGEQSPGEFLSLEDKKELQSIPSFTTGT</sequence>
<keyword evidence="3" id="KW-0675">Receptor</keyword>